<dbReference type="Proteomes" id="UP000189857">
    <property type="component" value="Unassembled WGS sequence"/>
</dbReference>
<feature type="transmembrane region" description="Helical" evidence="19">
    <location>
        <begin position="134"/>
        <end position="155"/>
    </location>
</feature>
<dbReference type="EC" id="2.7.8.26" evidence="5 19"/>
<accession>A0A1T4K918</accession>
<evidence type="ECO:0000313" key="21">
    <source>
        <dbReference type="Proteomes" id="UP000189857"/>
    </source>
</evidence>
<evidence type="ECO:0000256" key="14">
    <source>
        <dbReference type="ARBA" id="ARBA00025228"/>
    </source>
</evidence>
<comment type="catalytic activity">
    <reaction evidence="17 19">
        <text>alpha-ribazole + adenosylcob(III)inamide-GDP = adenosylcob(III)alamin + GMP + H(+)</text>
        <dbReference type="Rhea" id="RHEA:16049"/>
        <dbReference type="ChEBI" id="CHEBI:10329"/>
        <dbReference type="ChEBI" id="CHEBI:15378"/>
        <dbReference type="ChEBI" id="CHEBI:18408"/>
        <dbReference type="ChEBI" id="CHEBI:58115"/>
        <dbReference type="ChEBI" id="CHEBI:60487"/>
        <dbReference type="EC" id="2.7.8.26"/>
    </reaction>
</comment>
<comment type="pathway">
    <text evidence="3 19">Cofactor biosynthesis; adenosylcobalamin biosynthesis; adenosylcobalamin from cob(II)yrinate a,c-diamide: step 7/7.</text>
</comment>
<evidence type="ECO:0000256" key="2">
    <source>
        <dbReference type="ARBA" id="ARBA00004651"/>
    </source>
</evidence>
<dbReference type="HAMAP" id="MF_00719">
    <property type="entry name" value="CobS"/>
    <property type="match status" value="1"/>
</dbReference>
<keyword evidence="21" id="KW-1185">Reference proteome</keyword>
<dbReference type="GO" id="GO:0051073">
    <property type="term" value="F:adenosylcobinamide-GDP ribazoletransferase activity"/>
    <property type="evidence" value="ECO:0007669"/>
    <property type="project" value="UniProtKB-UniRule"/>
</dbReference>
<feature type="transmembrane region" description="Helical" evidence="19">
    <location>
        <begin position="229"/>
        <end position="245"/>
    </location>
</feature>
<comment type="function">
    <text evidence="14 19">Joins adenosylcobinamide-GDP and alpha-ribazole to generate adenosylcobalamin (Ado-cobalamin). Also synthesizes adenosylcobalamin 5'-phosphate from adenosylcobinamide-GDP and alpha-ribazole 5'-phosphate.</text>
</comment>
<dbReference type="Pfam" id="PF02654">
    <property type="entry name" value="CobS"/>
    <property type="match status" value="1"/>
</dbReference>
<evidence type="ECO:0000256" key="4">
    <source>
        <dbReference type="ARBA" id="ARBA00010561"/>
    </source>
</evidence>
<dbReference type="UniPathway" id="UPA00148">
    <property type="reaction ID" value="UER00238"/>
</dbReference>
<evidence type="ECO:0000256" key="13">
    <source>
        <dbReference type="ARBA" id="ARBA00023136"/>
    </source>
</evidence>
<comment type="catalytic activity">
    <reaction evidence="18 19">
        <text>alpha-ribazole 5'-phosphate + adenosylcob(III)inamide-GDP = adenosylcob(III)alamin 5'-phosphate + GMP + H(+)</text>
        <dbReference type="Rhea" id="RHEA:23560"/>
        <dbReference type="ChEBI" id="CHEBI:15378"/>
        <dbReference type="ChEBI" id="CHEBI:57918"/>
        <dbReference type="ChEBI" id="CHEBI:58115"/>
        <dbReference type="ChEBI" id="CHEBI:60487"/>
        <dbReference type="ChEBI" id="CHEBI:60493"/>
        <dbReference type="EC" id="2.7.8.26"/>
    </reaction>
</comment>
<feature type="transmembrane region" description="Helical" evidence="19">
    <location>
        <begin position="176"/>
        <end position="209"/>
    </location>
</feature>
<feature type="transmembrane region" description="Helical" evidence="19">
    <location>
        <begin position="28"/>
        <end position="50"/>
    </location>
</feature>
<keyword evidence="12 19" id="KW-1133">Transmembrane helix</keyword>
<evidence type="ECO:0000256" key="10">
    <source>
        <dbReference type="ARBA" id="ARBA00022692"/>
    </source>
</evidence>
<dbReference type="RefSeq" id="WP_078785938.1">
    <property type="nucleotide sequence ID" value="NZ_FMTO01000002.1"/>
</dbReference>
<dbReference type="PANTHER" id="PTHR34148:SF1">
    <property type="entry name" value="ADENOSYLCOBINAMIDE-GDP RIBAZOLETRANSFERASE"/>
    <property type="match status" value="1"/>
</dbReference>
<evidence type="ECO:0000256" key="15">
    <source>
        <dbReference type="ARBA" id="ARBA00032605"/>
    </source>
</evidence>
<evidence type="ECO:0000256" key="11">
    <source>
        <dbReference type="ARBA" id="ARBA00022842"/>
    </source>
</evidence>
<dbReference type="EMBL" id="FUXA01000003">
    <property type="protein sequence ID" value="SJZ38909.1"/>
    <property type="molecule type" value="Genomic_DNA"/>
</dbReference>
<organism evidence="20 21">
    <name type="scientific">Eubacterium ruminantium</name>
    <dbReference type="NCBI Taxonomy" id="42322"/>
    <lineage>
        <taxon>Bacteria</taxon>
        <taxon>Bacillati</taxon>
        <taxon>Bacillota</taxon>
        <taxon>Clostridia</taxon>
        <taxon>Eubacteriales</taxon>
        <taxon>Eubacteriaceae</taxon>
        <taxon>Eubacterium</taxon>
    </lineage>
</organism>
<feature type="transmembrane region" description="Helical" evidence="19">
    <location>
        <begin position="56"/>
        <end position="79"/>
    </location>
</feature>
<proteinExistence type="inferred from homology"/>
<dbReference type="GO" id="GO:0005886">
    <property type="term" value="C:plasma membrane"/>
    <property type="evidence" value="ECO:0007669"/>
    <property type="project" value="UniProtKB-SubCell"/>
</dbReference>
<dbReference type="OrthoDB" id="9794626at2"/>
<sequence length="246" mass="27685">MKGFIVAFSIYSKIPMPQSEWKDEDMKYSLCFFPFVGVVIAALMVGWHALAMELSVGYIFRLCVMAAIPILVTGGFHVDGYMDYMDAMHSYKSKENKLKILNDPHIGAFSVIMLVLYYILFIGTVSEVNDHKKVLLLGGGFVLSRIFSAFMVIHLKPAKESGMFRYFSDTASKNKVTGILVAEFIILTSLMSIFVSVYFLFEVLAVLLFSIYYRYKCYKELGGVTGDTAGFFVTMAELLAALTIIW</sequence>
<evidence type="ECO:0000256" key="6">
    <source>
        <dbReference type="ARBA" id="ARBA00015850"/>
    </source>
</evidence>
<comment type="subcellular location">
    <subcellularLocation>
        <location evidence="2 19">Cell membrane</location>
        <topology evidence="2 19">Multi-pass membrane protein</topology>
    </subcellularLocation>
</comment>
<evidence type="ECO:0000256" key="5">
    <source>
        <dbReference type="ARBA" id="ARBA00013200"/>
    </source>
</evidence>
<reference evidence="20 21" key="1">
    <citation type="submission" date="2017-02" db="EMBL/GenBank/DDBJ databases">
        <authorList>
            <person name="Peterson S.W."/>
        </authorList>
    </citation>
    <scope>NUCLEOTIDE SEQUENCE [LARGE SCALE GENOMIC DNA]</scope>
    <source>
        <strain evidence="20 21">ATCC 17233</strain>
    </source>
</reference>
<evidence type="ECO:0000256" key="7">
    <source>
        <dbReference type="ARBA" id="ARBA00022475"/>
    </source>
</evidence>
<keyword evidence="8 19" id="KW-0169">Cobalamin biosynthesis</keyword>
<dbReference type="GO" id="GO:0008818">
    <property type="term" value="F:cobalamin 5'-phosphate synthase activity"/>
    <property type="evidence" value="ECO:0007669"/>
    <property type="project" value="UniProtKB-UniRule"/>
</dbReference>
<evidence type="ECO:0000256" key="12">
    <source>
        <dbReference type="ARBA" id="ARBA00022989"/>
    </source>
</evidence>
<dbReference type="AlphaFoldDB" id="A0A1T4K918"/>
<feature type="transmembrane region" description="Helical" evidence="19">
    <location>
        <begin position="100"/>
        <end position="122"/>
    </location>
</feature>
<name>A0A1T4K918_9FIRM</name>
<evidence type="ECO:0000256" key="16">
    <source>
        <dbReference type="ARBA" id="ARBA00032853"/>
    </source>
</evidence>
<evidence type="ECO:0000256" key="8">
    <source>
        <dbReference type="ARBA" id="ARBA00022573"/>
    </source>
</evidence>
<keyword evidence="11 19" id="KW-0460">Magnesium</keyword>
<evidence type="ECO:0000256" key="19">
    <source>
        <dbReference type="HAMAP-Rule" id="MF_00719"/>
    </source>
</evidence>
<dbReference type="GO" id="GO:0009236">
    <property type="term" value="P:cobalamin biosynthetic process"/>
    <property type="evidence" value="ECO:0007669"/>
    <property type="project" value="UniProtKB-UniRule"/>
</dbReference>
<protein>
    <recommendedName>
        <fullName evidence="6 19">Adenosylcobinamide-GDP ribazoletransferase</fullName>
        <ecNumber evidence="5 19">2.7.8.26</ecNumber>
    </recommendedName>
    <alternativeName>
        <fullName evidence="16 19">Cobalamin synthase</fullName>
    </alternativeName>
    <alternativeName>
        <fullName evidence="15 19">Cobalamin-5'-phosphate synthase</fullName>
    </alternativeName>
</protein>
<evidence type="ECO:0000256" key="17">
    <source>
        <dbReference type="ARBA" id="ARBA00048623"/>
    </source>
</evidence>
<evidence type="ECO:0000256" key="18">
    <source>
        <dbReference type="ARBA" id="ARBA00049504"/>
    </source>
</evidence>
<evidence type="ECO:0000256" key="9">
    <source>
        <dbReference type="ARBA" id="ARBA00022679"/>
    </source>
</evidence>
<keyword evidence="9 19" id="KW-0808">Transferase</keyword>
<dbReference type="InterPro" id="IPR003805">
    <property type="entry name" value="CobS"/>
</dbReference>
<comment type="cofactor">
    <cofactor evidence="1 19">
        <name>Mg(2+)</name>
        <dbReference type="ChEBI" id="CHEBI:18420"/>
    </cofactor>
</comment>
<gene>
    <name evidence="19" type="primary">cobS</name>
    <name evidence="20" type="ORF">SAMN02745110_00264</name>
</gene>
<keyword evidence="13 19" id="KW-0472">Membrane</keyword>
<evidence type="ECO:0000313" key="20">
    <source>
        <dbReference type="EMBL" id="SJZ38909.1"/>
    </source>
</evidence>
<keyword evidence="7 19" id="KW-1003">Cell membrane</keyword>
<comment type="similarity">
    <text evidence="4 19">Belongs to the CobS family.</text>
</comment>
<dbReference type="PANTHER" id="PTHR34148">
    <property type="entry name" value="ADENOSYLCOBINAMIDE-GDP RIBAZOLETRANSFERASE"/>
    <property type="match status" value="1"/>
</dbReference>
<evidence type="ECO:0000256" key="3">
    <source>
        <dbReference type="ARBA" id="ARBA00004663"/>
    </source>
</evidence>
<keyword evidence="10 19" id="KW-0812">Transmembrane</keyword>
<evidence type="ECO:0000256" key="1">
    <source>
        <dbReference type="ARBA" id="ARBA00001946"/>
    </source>
</evidence>